<dbReference type="EMBL" id="GL377302">
    <property type="protein sequence ID" value="EFJ03738.1"/>
    <property type="molecule type" value="Genomic_DNA"/>
</dbReference>
<evidence type="ECO:0000259" key="3">
    <source>
        <dbReference type="PROSITE" id="PS51471"/>
    </source>
</evidence>
<protein>
    <recommendedName>
        <fullName evidence="3">Fe2OG dioxygenase domain-containing protein</fullName>
    </recommendedName>
</protein>
<dbReference type="PANTHER" id="PTHR47990">
    <property type="entry name" value="2-OXOGLUTARATE (2OG) AND FE(II)-DEPENDENT OXYGENASE SUPERFAMILY PROTEIN-RELATED"/>
    <property type="match status" value="1"/>
</dbReference>
<dbReference type="Pfam" id="PF14226">
    <property type="entry name" value="DIOX_N"/>
    <property type="match status" value="1"/>
</dbReference>
<proteinExistence type="inferred from homology"/>
<feature type="domain" description="Fe2OG dioxygenase" evidence="3">
    <location>
        <begin position="185"/>
        <end position="302"/>
    </location>
</feature>
<evidence type="ECO:0000313" key="5">
    <source>
        <dbReference type="Proteomes" id="UP000007431"/>
    </source>
</evidence>
<dbReference type="AlphaFoldDB" id="D8PQ95"/>
<dbReference type="InterPro" id="IPR026992">
    <property type="entry name" value="DIOX_N"/>
</dbReference>
<dbReference type="VEuPathDB" id="FungiDB:SCHCODRAFT_02611497"/>
<dbReference type="eggNOG" id="KOG0143">
    <property type="taxonomic scope" value="Eukaryota"/>
</dbReference>
<sequence>MPRPIPKISLRDFAARRAEIGAQILDAAENVGFFILVEQESPSRGDIEEMFELSTKFFALPDEIKGQWPFIRENNTGWERDAQVRPSTGVADPKESLQLQWFRRTTYWPHALPTLPDFEARVARFHAQVHELSMQILGFFAGALGWPEGYFREAHDLDYGDALSTLRLLRYHAQGEAKDGAGASSKDGVGASKTTPTTGPPPMRAGAHADFDVLTLLFQQTGGDGLEVLPGREAHGTFDTLHSKDAEWTPVPAQTGEITVNIGDMLMSWSDDRFKSLIHRVRMPTPEESGKARNSMAYFTQPRPQVIIQGPTRKYAPMTAQEYILSAMRKYYKATQGQNAEDKVQTEDSEKTSEETQTTEKAAPLVAAAA</sequence>
<dbReference type="SUPFAM" id="SSF51197">
    <property type="entry name" value="Clavaminate synthase-like"/>
    <property type="match status" value="1"/>
</dbReference>
<dbReference type="Pfam" id="PF03171">
    <property type="entry name" value="2OG-FeII_Oxy"/>
    <property type="match status" value="1"/>
</dbReference>
<dbReference type="HOGENOM" id="CLU_010119_6_2_1"/>
<dbReference type="GO" id="GO:0016491">
    <property type="term" value="F:oxidoreductase activity"/>
    <property type="evidence" value="ECO:0007669"/>
    <property type="project" value="UniProtKB-KW"/>
</dbReference>
<dbReference type="InterPro" id="IPR005123">
    <property type="entry name" value="Oxoglu/Fe-dep_dioxygenase_dom"/>
</dbReference>
<keyword evidence="1" id="KW-0560">Oxidoreductase</keyword>
<reference evidence="4 5" key="1">
    <citation type="journal article" date="2010" name="Nat. Biotechnol.">
        <title>Genome sequence of the model mushroom Schizophyllum commune.</title>
        <authorList>
            <person name="Ohm R.A."/>
            <person name="de Jong J.F."/>
            <person name="Lugones L.G."/>
            <person name="Aerts A."/>
            <person name="Kothe E."/>
            <person name="Stajich J.E."/>
            <person name="de Vries R.P."/>
            <person name="Record E."/>
            <person name="Levasseur A."/>
            <person name="Baker S.E."/>
            <person name="Bartholomew K.A."/>
            <person name="Coutinho P.M."/>
            <person name="Erdmann S."/>
            <person name="Fowler T.J."/>
            <person name="Gathman A.C."/>
            <person name="Lombard V."/>
            <person name="Henrissat B."/>
            <person name="Knabe N."/>
            <person name="Kuees U."/>
            <person name="Lilly W.W."/>
            <person name="Lindquist E."/>
            <person name="Lucas S."/>
            <person name="Magnuson J.K."/>
            <person name="Piumi F."/>
            <person name="Raudaskoski M."/>
            <person name="Salamov A."/>
            <person name="Schmutz J."/>
            <person name="Schwarze F.W.M.R."/>
            <person name="vanKuyk P.A."/>
            <person name="Horton J.S."/>
            <person name="Grigoriev I.V."/>
            <person name="Woesten H.A.B."/>
        </authorList>
    </citation>
    <scope>NUCLEOTIDE SEQUENCE [LARGE SCALE GENOMIC DNA]</scope>
    <source>
        <strain evidence="5">H4-8 / FGSC 9210</strain>
    </source>
</reference>
<dbReference type="InterPro" id="IPR027443">
    <property type="entry name" value="IPNS-like_sf"/>
</dbReference>
<dbReference type="InParanoid" id="D8PQ95"/>
<evidence type="ECO:0000313" key="4">
    <source>
        <dbReference type="EMBL" id="EFJ03738.1"/>
    </source>
</evidence>
<accession>D8PQ95</accession>
<feature type="region of interest" description="Disordered" evidence="2">
    <location>
        <begin position="177"/>
        <end position="206"/>
    </location>
</feature>
<name>D8PQ95_SCHCM</name>
<dbReference type="Proteomes" id="UP000007431">
    <property type="component" value="Unassembled WGS sequence"/>
</dbReference>
<feature type="region of interest" description="Disordered" evidence="2">
    <location>
        <begin position="335"/>
        <end position="370"/>
    </location>
</feature>
<keyword evidence="1" id="KW-0408">Iron</keyword>
<dbReference type="InterPro" id="IPR044861">
    <property type="entry name" value="IPNS-like_FE2OG_OXY"/>
</dbReference>
<comment type="similarity">
    <text evidence="1">Belongs to the iron/ascorbate-dependent oxidoreductase family.</text>
</comment>
<keyword evidence="5" id="KW-1185">Reference proteome</keyword>
<dbReference type="PROSITE" id="PS51471">
    <property type="entry name" value="FE2OG_OXY"/>
    <property type="match status" value="1"/>
</dbReference>
<dbReference type="GO" id="GO:0046872">
    <property type="term" value="F:metal ion binding"/>
    <property type="evidence" value="ECO:0007669"/>
    <property type="project" value="UniProtKB-KW"/>
</dbReference>
<dbReference type="Gene3D" id="2.60.120.330">
    <property type="entry name" value="B-lactam Antibiotic, Isopenicillin N Synthase, Chain"/>
    <property type="match status" value="1"/>
</dbReference>
<dbReference type="OMA" id="CRLLHYF"/>
<organism evidence="5">
    <name type="scientific">Schizophyllum commune (strain H4-8 / FGSC 9210)</name>
    <name type="common">Split gill fungus</name>
    <dbReference type="NCBI Taxonomy" id="578458"/>
    <lineage>
        <taxon>Eukaryota</taxon>
        <taxon>Fungi</taxon>
        <taxon>Dikarya</taxon>
        <taxon>Basidiomycota</taxon>
        <taxon>Agaricomycotina</taxon>
        <taxon>Agaricomycetes</taxon>
        <taxon>Agaricomycetidae</taxon>
        <taxon>Agaricales</taxon>
        <taxon>Schizophyllaceae</taxon>
        <taxon>Schizophyllum</taxon>
    </lineage>
</organism>
<gene>
    <name evidence="4" type="ORF">SCHCODRAFT_46728</name>
</gene>
<dbReference type="InterPro" id="IPR050231">
    <property type="entry name" value="Iron_ascorbate_oxido_reductase"/>
</dbReference>
<evidence type="ECO:0000256" key="1">
    <source>
        <dbReference type="RuleBase" id="RU003682"/>
    </source>
</evidence>
<dbReference type="STRING" id="578458.D8PQ95"/>
<feature type="compositionally biased region" description="Basic and acidic residues" evidence="2">
    <location>
        <begin position="340"/>
        <end position="354"/>
    </location>
</feature>
<keyword evidence="1" id="KW-0479">Metal-binding</keyword>
<evidence type="ECO:0000256" key="2">
    <source>
        <dbReference type="SAM" id="MobiDB-lite"/>
    </source>
</evidence>